<dbReference type="EMBL" id="JAIPUX010000035">
    <property type="protein sequence ID" value="KAH0631649.1"/>
    <property type="molecule type" value="Genomic_DNA"/>
</dbReference>
<dbReference type="PROSITE" id="PS50835">
    <property type="entry name" value="IG_LIKE"/>
    <property type="match status" value="3"/>
</dbReference>
<comment type="subcellular location">
    <subcellularLocation>
        <location evidence="1">Membrane</location>
        <topology evidence="1">Single-pass membrane protein</topology>
    </subcellularLocation>
</comment>
<dbReference type="InterPro" id="IPR036179">
    <property type="entry name" value="Ig-like_dom_sf"/>
</dbReference>
<evidence type="ECO:0000256" key="1">
    <source>
        <dbReference type="ARBA" id="ARBA00004167"/>
    </source>
</evidence>
<feature type="domain" description="Ig-like" evidence="8">
    <location>
        <begin position="156"/>
        <end position="252"/>
    </location>
</feature>
<evidence type="ECO:0000256" key="6">
    <source>
        <dbReference type="SAM" id="MobiDB-lite"/>
    </source>
</evidence>
<keyword evidence="2 7" id="KW-0812">Transmembrane</keyword>
<dbReference type="Proteomes" id="UP000826234">
    <property type="component" value="Unassembled WGS sequence"/>
</dbReference>
<evidence type="ECO:0000313" key="9">
    <source>
        <dbReference type="EMBL" id="KAH0631649.1"/>
    </source>
</evidence>
<organism evidence="9 10">
    <name type="scientific">Phrynosoma platyrhinos</name>
    <name type="common">Desert horned lizard</name>
    <dbReference type="NCBI Taxonomy" id="52577"/>
    <lineage>
        <taxon>Eukaryota</taxon>
        <taxon>Metazoa</taxon>
        <taxon>Chordata</taxon>
        <taxon>Craniata</taxon>
        <taxon>Vertebrata</taxon>
        <taxon>Euteleostomi</taxon>
        <taxon>Lepidosauria</taxon>
        <taxon>Squamata</taxon>
        <taxon>Bifurcata</taxon>
        <taxon>Unidentata</taxon>
        <taxon>Episquamata</taxon>
        <taxon>Toxicofera</taxon>
        <taxon>Iguania</taxon>
        <taxon>Phrynosomatidae</taxon>
        <taxon>Phrynosomatinae</taxon>
        <taxon>Phrynosoma</taxon>
    </lineage>
</organism>
<dbReference type="InterPro" id="IPR013106">
    <property type="entry name" value="Ig_V-set"/>
</dbReference>
<dbReference type="SMART" id="SM00409">
    <property type="entry name" value="IG"/>
    <property type="match status" value="2"/>
</dbReference>
<name>A0ABQ7TPB3_PHRPL</name>
<dbReference type="PANTHER" id="PTHR47387">
    <property type="entry name" value="NECTIN-2"/>
    <property type="match status" value="1"/>
</dbReference>
<feature type="region of interest" description="Disordered" evidence="6">
    <location>
        <begin position="388"/>
        <end position="466"/>
    </location>
</feature>
<evidence type="ECO:0000313" key="10">
    <source>
        <dbReference type="Proteomes" id="UP000826234"/>
    </source>
</evidence>
<proteinExistence type="predicted"/>
<comment type="caution">
    <text evidence="9">The sequence shown here is derived from an EMBL/GenBank/DDBJ whole genome shotgun (WGS) entry which is preliminary data.</text>
</comment>
<accession>A0ABQ7TPB3</accession>
<protein>
    <recommendedName>
        <fullName evidence="8">Ig-like domain-containing protein</fullName>
    </recommendedName>
</protein>
<evidence type="ECO:0000256" key="4">
    <source>
        <dbReference type="ARBA" id="ARBA00023136"/>
    </source>
</evidence>
<keyword evidence="3 7" id="KW-1133">Transmembrane helix</keyword>
<gene>
    <name evidence="9" type="ORF">JD844_006085</name>
</gene>
<dbReference type="Pfam" id="PF07686">
    <property type="entry name" value="V-set"/>
    <property type="match status" value="1"/>
</dbReference>
<evidence type="ECO:0000256" key="5">
    <source>
        <dbReference type="ARBA" id="ARBA00023157"/>
    </source>
</evidence>
<dbReference type="InterPro" id="IPR013162">
    <property type="entry name" value="CD80_C2-set"/>
</dbReference>
<dbReference type="InterPro" id="IPR052659">
    <property type="entry name" value="Nectin/PVR"/>
</dbReference>
<dbReference type="InterPro" id="IPR003599">
    <property type="entry name" value="Ig_sub"/>
</dbReference>
<sequence length="505" mass="55125">MKRHPVLAGGDHAKGDLHIWVETMEGPVSQLGLAFLFPVLLAQRVKVLDEVTGYLGKEVVLPCNFEMSTPNIKVSQVTWGKEAGGKKQNVAVYHPELGPSYPMNGEGTHIRFRTPSLGDATLVINPLRMTDEGTYISAQNQLHAPFAHAFTSASFPPLAKPNNTAEAQEVKVGNLEQPVATCTSANGKPPARITWQSGLGGNASVSQVTNADGTVTVASQYKMVPTKEANGQRITCIIEHKTLAHPEYIPVTLSILYPPEVTIEGYDDNWYLSRKEAMLTCSAKGNPLPTQFTWSTSSGPLPKTVEAQGDRLVVRNVDASVNTTFICQATNRVGQVATEQVVLVRDQPARRQSGSAGALAGSIVGGILALVILGAIVTVFVLRRRRRHRGTKGSYDPKTRVFGNGTAPPPTRDFAELDRPLKAAPGRGRDEEEDEEDEYDEEEEREGQRPPPYGYAAHHHLEDEEERFDQLGPMLRLGSTPHGYEYDDMESQHDGSIISKTAVYV</sequence>
<evidence type="ECO:0000256" key="3">
    <source>
        <dbReference type="ARBA" id="ARBA00022989"/>
    </source>
</evidence>
<feature type="domain" description="Ig-like" evidence="8">
    <location>
        <begin position="259"/>
        <end position="343"/>
    </location>
</feature>
<dbReference type="Pfam" id="PF08205">
    <property type="entry name" value="C2-set_2"/>
    <property type="match status" value="1"/>
</dbReference>
<dbReference type="Gene3D" id="2.60.40.10">
    <property type="entry name" value="Immunoglobulins"/>
    <property type="match status" value="3"/>
</dbReference>
<evidence type="ECO:0000259" key="8">
    <source>
        <dbReference type="PROSITE" id="PS50835"/>
    </source>
</evidence>
<evidence type="ECO:0000256" key="7">
    <source>
        <dbReference type="SAM" id="Phobius"/>
    </source>
</evidence>
<feature type="transmembrane region" description="Helical" evidence="7">
    <location>
        <begin position="358"/>
        <end position="382"/>
    </location>
</feature>
<feature type="domain" description="Ig-like" evidence="8">
    <location>
        <begin position="38"/>
        <end position="135"/>
    </location>
</feature>
<feature type="compositionally biased region" description="Acidic residues" evidence="6">
    <location>
        <begin position="431"/>
        <end position="445"/>
    </location>
</feature>
<dbReference type="SUPFAM" id="SSF48726">
    <property type="entry name" value="Immunoglobulin"/>
    <property type="match status" value="3"/>
</dbReference>
<reference evidence="9 10" key="1">
    <citation type="journal article" date="2022" name="Gigascience">
        <title>A chromosome-level genome assembly and annotation of the desert horned lizard, Phrynosoma platyrhinos, provides insight into chromosomal rearrangements among reptiles.</title>
        <authorList>
            <person name="Koochekian N."/>
            <person name="Ascanio A."/>
            <person name="Farleigh K."/>
            <person name="Card D.C."/>
            <person name="Schield D.R."/>
            <person name="Castoe T.A."/>
            <person name="Jezkova T."/>
        </authorList>
    </citation>
    <scope>NUCLEOTIDE SEQUENCE [LARGE SCALE GENOMIC DNA]</scope>
    <source>
        <strain evidence="9">NK-2021</strain>
    </source>
</reference>
<dbReference type="Pfam" id="PF13927">
    <property type="entry name" value="Ig_3"/>
    <property type="match status" value="1"/>
</dbReference>
<dbReference type="PANTHER" id="PTHR47387:SF1">
    <property type="entry name" value="NECTIN-2"/>
    <property type="match status" value="1"/>
</dbReference>
<dbReference type="InterPro" id="IPR007110">
    <property type="entry name" value="Ig-like_dom"/>
</dbReference>
<evidence type="ECO:0000256" key="2">
    <source>
        <dbReference type="ARBA" id="ARBA00022692"/>
    </source>
</evidence>
<keyword evidence="5" id="KW-1015">Disulfide bond</keyword>
<dbReference type="InterPro" id="IPR013783">
    <property type="entry name" value="Ig-like_fold"/>
</dbReference>
<keyword evidence="10" id="KW-1185">Reference proteome</keyword>
<keyword evidence="4 7" id="KW-0472">Membrane</keyword>